<protein>
    <submittedName>
        <fullName evidence="1">Uncharacterized protein</fullName>
    </submittedName>
</protein>
<comment type="caution">
    <text evidence="1">The sequence shown here is derived from an EMBL/GenBank/DDBJ whole genome shotgun (WGS) entry which is preliminary data.</text>
</comment>
<name>A0AAV4WAU4_CAEEX</name>
<dbReference type="Proteomes" id="UP001054945">
    <property type="component" value="Unassembled WGS sequence"/>
</dbReference>
<proteinExistence type="predicted"/>
<dbReference type="EMBL" id="BPLR01015959">
    <property type="protein sequence ID" value="GIY80065.1"/>
    <property type="molecule type" value="Genomic_DNA"/>
</dbReference>
<keyword evidence="2" id="KW-1185">Reference proteome</keyword>
<evidence type="ECO:0000313" key="2">
    <source>
        <dbReference type="Proteomes" id="UP001054945"/>
    </source>
</evidence>
<evidence type="ECO:0000313" key="1">
    <source>
        <dbReference type="EMBL" id="GIY80065.1"/>
    </source>
</evidence>
<organism evidence="1 2">
    <name type="scientific">Caerostris extrusa</name>
    <name type="common">Bark spider</name>
    <name type="synonym">Caerostris bankana</name>
    <dbReference type="NCBI Taxonomy" id="172846"/>
    <lineage>
        <taxon>Eukaryota</taxon>
        <taxon>Metazoa</taxon>
        <taxon>Ecdysozoa</taxon>
        <taxon>Arthropoda</taxon>
        <taxon>Chelicerata</taxon>
        <taxon>Arachnida</taxon>
        <taxon>Araneae</taxon>
        <taxon>Araneomorphae</taxon>
        <taxon>Entelegynae</taxon>
        <taxon>Araneoidea</taxon>
        <taxon>Araneidae</taxon>
        <taxon>Caerostris</taxon>
    </lineage>
</organism>
<gene>
    <name evidence="1" type="ORF">CEXT_141341</name>
</gene>
<reference evidence="1 2" key="1">
    <citation type="submission" date="2021-06" db="EMBL/GenBank/DDBJ databases">
        <title>Caerostris extrusa draft genome.</title>
        <authorList>
            <person name="Kono N."/>
            <person name="Arakawa K."/>
        </authorList>
    </citation>
    <scope>NUCLEOTIDE SEQUENCE [LARGE SCALE GENOMIC DNA]</scope>
</reference>
<dbReference type="AlphaFoldDB" id="A0AAV4WAU4"/>
<sequence length="80" mass="9231">MVFCVFHKALGKGQRTCPLSLKNVKTDDVLHDSASSRRTFSSFNKVGHYPAKIFQGALPWKMDYHFEVRHVTKGNHREQL</sequence>
<accession>A0AAV4WAU4</accession>